<feature type="compositionally biased region" description="Basic and acidic residues" evidence="1">
    <location>
        <begin position="18"/>
        <end position="27"/>
    </location>
</feature>
<evidence type="ECO:0000313" key="2">
    <source>
        <dbReference type="EMBL" id="MDZ5494400.1"/>
    </source>
</evidence>
<accession>A0ABU5JP42</accession>
<evidence type="ECO:0008006" key="4">
    <source>
        <dbReference type="Google" id="ProtNLM"/>
    </source>
</evidence>
<keyword evidence="3" id="KW-1185">Reference proteome</keyword>
<sequence>MLLIKASNLRRGSSAARPDGRPFRSDDEGASWTELTVGSDGGW</sequence>
<feature type="region of interest" description="Disordered" evidence="1">
    <location>
        <begin position="1"/>
        <end position="43"/>
    </location>
</feature>
<dbReference type="Proteomes" id="UP001290101">
    <property type="component" value="Unassembled WGS sequence"/>
</dbReference>
<protein>
    <recommendedName>
        <fullName evidence="4">Exo-alpha-sialidase</fullName>
    </recommendedName>
</protein>
<name>A0ABU5JP42_9ACTN</name>
<dbReference type="RefSeq" id="WP_322443869.1">
    <property type="nucleotide sequence ID" value="NZ_JAXOTQ010000073.1"/>
</dbReference>
<organism evidence="2 3">
    <name type="scientific">Micromonospora sicca</name>
    <dbReference type="NCBI Taxonomy" id="2202420"/>
    <lineage>
        <taxon>Bacteria</taxon>
        <taxon>Bacillati</taxon>
        <taxon>Actinomycetota</taxon>
        <taxon>Actinomycetes</taxon>
        <taxon>Micromonosporales</taxon>
        <taxon>Micromonosporaceae</taxon>
        <taxon>Micromonospora</taxon>
    </lineage>
</organism>
<proteinExistence type="predicted"/>
<evidence type="ECO:0000256" key="1">
    <source>
        <dbReference type="SAM" id="MobiDB-lite"/>
    </source>
</evidence>
<evidence type="ECO:0000313" key="3">
    <source>
        <dbReference type="Proteomes" id="UP001290101"/>
    </source>
</evidence>
<gene>
    <name evidence="2" type="ORF">U2F25_33990</name>
</gene>
<reference evidence="2 3" key="1">
    <citation type="submission" date="2023-12" db="EMBL/GenBank/DDBJ databases">
        <title>Micromonospora sp. nov., isolated from Atacama Desert.</title>
        <authorList>
            <person name="Carro L."/>
            <person name="Golinska P."/>
            <person name="Klenk H.-P."/>
            <person name="Goodfellow M."/>
        </authorList>
    </citation>
    <scope>NUCLEOTIDE SEQUENCE [LARGE SCALE GENOMIC DNA]</scope>
    <source>
        <strain evidence="2 3">4G53</strain>
    </source>
</reference>
<comment type="caution">
    <text evidence="2">The sequence shown here is derived from an EMBL/GenBank/DDBJ whole genome shotgun (WGS) entry which is preliminary data.</text>
</comment>
<dbReference type="EMBL" id="JAXOTQ010000073">
    <property type="protein sequence ID" value="MDZ5494400.1"/>
    <property type="molecule type" value="Genomic_DNA"/>
</dbReference>